<feature type="region of interest" description="Disordered" evidence="1">
    <location>
        <begin position="126"/>
        <end position="197"/>
    </location>
</feature>
<dbReference type="Proteomes" id="UP000554235">
    <property type="component" value="Unassembled WGS sequence"/>
</dbReference>
<dbReference type="EMBL" id="JAADYS010002057">
    <property type="protein sequence ID" value="KAF4459931.1"/>
    <property type="molecule type" value="Genomic_DNA"/>
</dbReference>
<proteinExistence type="predicted"/>
<dbReference type="OrthoDB" id="5075620at2759"/>
<evidence type="ECO:0000256" key="1">
    <source>
        <dbReference type="SAM" id="MobiDB-lite"/>
    </source>
</evidence>
<evidence type="ECO:0000313" key="2">
    <source>
        <dbReference type="EMBL" id="KAF4459931.1"/>
    </source>
</evidence>
<protein>
    <submittedName>
        <fullName evidence="2">Uncharacterized protein</fullName>
    </submittedName>
</protein>
<gene>
    <name evidence="2" type="ORF">FALBO_13304</name>
</gene>
<reference evidence="2 3" key="1">
    <citation type="submission" date="2020-01" db="EMBL/GenBank/DDBJ databases">
        <title>Identification and distribution of gene clusters putatively required for synthesis of sphingolipid metabolism inhibitors in phylogenetically diverse species of the filamentous fungus Fusarium.</title>
        <authorList>
            <person name="Kim H.-S."/>
            <person name="Busman M."/>
            <person name="Brown D.W."/>
            <person name="Divon H."/>
            <person name="Uhlig S."/>
            <person name="Proctor R.H."/>
        </authorList>
    </citation>
    <scope>NUCLEOTIDE SEQUENCE [LARGE SCALE GENOMIC DNA]</scope>
    <source>
        <strain evidence="2 3">NRRL 20459</strain>
    </source>
</reference>
<comment type="caution">
    <text evidence="2">The sequence shown here is derived from an EMBL/GenBank/DDBJ whole genome shotgun (WGS) entry which is preliminary data.</text>
</comment>
<name>A0A8H4P8C6_9HYPO</name>
<accession>A0A8H4P8C6</accession>
<sequence>MTPSHWASPLRNAISRWYRDLETIKQPSAALQEETAMVWQTSRAKLEEFALDPSRIDVSILQQQLLSDGRHLKEIELQHTATIAVKQQLYDEALESLARRIVQDLVHILGPSTFQGWASASLPLQEQPSEIGHPDTSNKGQEQSLAEPEEGPSQPHSYNTRHGGRIHRLSSPEAKPSSQQPPSPKRKRSADSGNADTIKLRHSVAFLDCESAGTGNRNERIKQDKKNIQKRSHTLEKKSIEFGADFGTACVLVYKNPLGLQEWVCAAHVSAAERVPSIDTIV</sequence>
<evidence type="ECO:0000313" key="3">
    <source>
        <dbReference type="Proteomes" id="UP000554235"/>
    </source>
</evidence>
<organism evidence="2 3">
    <name type="scientific">Fusarium albosuccineum</name>
    <dbReference type="NCBI Taxonomy" id="1237068"/>
    <lineage>
        <taxon>Eukaryota</taxon>
        <taxon>Fungi</taxon>
        <taxon>Dikarya</taxon>
        <taxon>Ascomycota</taxon>
        <taxon>Pezizomycotina</taxon>
        <taxon>Sordariomycetes</taxon>
        <taxon>Hypocreomycetidae</taxon>
        <taxon>Hypocreales</taxon>
        <taxon>Nectriaceae</taxon>
        <taxon>Fusarium</taxon>
        <taxon>Fusarium decemcellulare species complex</taxon>
    </lineage>
</organism>
<feature type="compositionally biased region" description="Polar residues" evidence="1">
    <location>
        <begin position="135"/>
        <end position="144"/>
    </location>
</feature>
<keyword evidence="3" id="KW-1185">Reference proteome</keyword>
<dbReference type="AlphaFoldDB" id="A0A8H4P8C6"/>
<feature type="compositionally biased region" description="Low complexity" evidence="1">
    <location>
        <begin position="171"/>
        <end position="180"/>
    </location>
</feature>